<gene>
    <name evidence="2" type="ORF">CAMP_LOCUS17481</name>
</gene>
<proteinExistence type="predicted"/>
<comment type="caution">
    <text evidence="2">The sequence shown here is derived from an EMBL/GenBank/DDBJ whole genome shotgun (WGS) entry which is preliminary data.</text>
</comment>
<reference evidence="2" key="1">
    <citation type="submission" date="2022-11" db="EMBL/GenBank/DDBJ databases">
        <authorList>
            <person name="Kikuchi T."/>
        </authorList>
    </citation>
    <scope>NUCLEOTIDE SEQUENCE</scope>
    <source>
        <strain evidence="2">PS1010</strain>
    </source>
</reference>
<feature type="transmembrane region" description="Helical" evidence="1">
    <location>
        <begin position="171"/>
        <end position="190"/>
    </location>
</feature>
<evidence type="ECO:0000313" key="2">
    <source>
        <dbReference type="EMBL" id="CAI5454844.1"/>
    </source>
</evidence>
<keyword evidence="1" id="KW-1133">Transmembrane helix</keyword>
<accession>A0A9P1J4J6</accession>
<sequence length="219" mass="25763">MDLQEILHDRRTPNDFAYLLQRNQFQRANSSLTLEELEVQSPMVRRNSCRMLGDDLVKNERRRILNAKRDTLQRQRRIEQIEAEIENKIRNESFEADADSISDDETIEPRTAAEWNRRIKSTIAKRNNESIEVATVEYRYEPNWVDIVWAIFWFCLLIGIIAIFCYRFKKVFVAIFDVIAGFSVYVYTVLSQQIYIGFQKIGEAIDRQTAANANNTNIN</sequence>
<name>A0A9P1J4J6_9PELO</name>
<keyword evidence="1" id="KW-0812">Transmembrane</keyword>
<evidence type="ECO:0000256" key="1">
    <source>
        <dbReference type="SAM" id="Phobius"/>
    </source>
</evidence>
<evidence type="ECO:0000313" key="3">
    <source>
        <dbReference type="Proteomes" id="UP001152747"/>
    </source>
</evidence>
<organism evidence="2 3">
    <name type="scientific">Caenorhabditis angaria</name>
    <dbReference type="NCBI Taxonomy" id="860376"/>
    <lineage>
        <taxon>Eukaryota</taxon>
        <taxon>Metazoa</taxon>
        <taxon>Ecdysozoa</taxon>
        <taxon>Nematoda</taxon>
        <taxon>Chromadorea</taxon>
        <taxon>Rhabditida</taxon>
        <taxon>Rhabditina</taxon>
        <taxon>Rhabditomorpha</taxon>
        <taxon>Rhabditoidea</taxon>
        <taxon>Rhabditidae</taxon>
        <taxon>Peloderinae</taxon>
        <taxon>Caenorhabditis</taxon>
    </lineage>
</organism>
<keyword evidence="1" id="KW-0472">Membrane</keyword>
<dbReference type="Proteomes" id="UP001152747">
    <property type="component" value="Unassembled WGS sequence"/>
</dbReference>
<protein>
    <submittedName>
        <fullName evidence="2">Uncharacterized protein</fullName>
    </submittedName>
</protein>
<dbReference type="AlphaFoldDB" id="A0A9P1J4J6"/>
<keyword evidence="3" id="KW-1185">Reference proteome</keyword>
<feature type="transmembrane region" description="Helical" evidence="1">
    <location>
        <begin position="147"/>
        <end position="166"/>
    </location>
</feature>
<dbReference type="EMBL" id="CANHGI010000006">
    <property type="protein sequence ID" value="CAI5454844.1"/>
    <property type="molecule type" value="Genomic_DNA"/>
</dbReference>